<dbReference type="Proteomes" id="UP001214415">
    <property type="component" value="Chromosome 3"/>
</dbReference>
<reference evidence="1" key="1">
    <citation type="submission" date="2023-03" db="EMBL/GenBank/DDBJ databases">
        <title>Mating type loci evolution in Malassezia.</title>
        <authorList>
            <person name="Coelho M.A."/>
        </authorList>
    </citation>
    <scope>NUCLEOTIDE SEQUENCE</scope>
    <source>
        <strain evidence="1">CBS 12830</strain>
    </source>
</reference>
<sequence>MTLKSPRRRVRRVPLGELDAEDLAERSAHDSMEEVCRRIGTLAVATQPPTSPHKRRSHPQRENFSVFEDPCAVHGATHLLGARTRAMSAALVHDDKENQPP</sequence>
<evidence type="ECO:0000313" key="1">
    <source>
        <dbReference type="EMBL" id="WFD22841.1"/>
    </source>
</evidence>
<accession>A0AAF0EDW2</accession>
<protein>
    <submittedName>
        <fullName evidence="1">Uncharacterized protein</fullName>
    </submittedName>
</protein>
<evidence type="ECO:0000313" key="2">
    <source>
        <dbReference type="Proteomes" id="UP001214415"/>
    </source>
</evidence>
<gene>
    <name evidence="1" type="ORF">MEQU1_001518</name>
</gene>
<dbReference type="EMBL" id="CP119902">
    <property type="protein sequence ID" value="WFD22841.1"/>
    <property type="molecule type" value="Genomic_DNA"/>
</dbReference>
<dbReference type="AlphaFoldDB" id="A0AAF0EDW2"/>
<proteinExistence type="predicted"/>
<name>A0AAF0EDW2_9BASI</name>
<keyword evidence="2" id="KW-1185">Reference proteome</keyword>
<organism evidence="1 2">
    <name type="scientific">Malassezia equina</name>
    <dbReference type="NCBI Taxonomy" id="1381935"/>
    <lineage>
        <taxon>Eukaryota</taxon>
        <taxon>Fungi</taxon>
        <taxon>Dikarya</taxon>
        <taxon>Basidiomycota</taxon>
        <taxon>Ustilaginomycotina</taxon>
        <taxon>Malasseziomycetes</taxon>
        <taxon>Malasseziales</taxon>
        <taxon>Malasseziaceae</taxon>
        <taxon>Malassezia</taxon>
    </lineage>
</organism>